<dbReference type="Pfam" id="PF10304">
    <property type="entry name" value="RTP1_C2"/>
    <property type="match status" value="1"/>
</dbReference>
<evidence type="ECO:0000259" key="3">
    <source>
        <dbReference type="Pfam" id="PF10363"/>
    </source>
</evidence>
<dbReference type="Pfam" id="PF10363">
    <property type="entry name" value="RTP1_C1"/>
    <property type="match status" value="1"/>
</dbReference>
<comment type="caution">
    <text evidence="4">The sequence shown here is derived from an EMBL/GenBank/DDBJ whole genome shotgun (WGS) entry which is preliminary data.</text>
</comment>
<feature type="domain" description="RNA polymerase II assembly factor Rtp1 C-terminal" evidence="3">
    <location>
        <begin position="73"/>
        <end position="186"/>
    </location>
</feature>
<dbReference type="InterPro" id="IPR019414">
    <property type="entry name" value="Rtp1_C2"/>
</dbReference>
<evidence type="ECO:0000313" key="5">
    <source>
        <dbReference type="Proteomes" id="UP001347796"/>
    </source>
</evidence>
<evidence type="ECO:0000256" key="1">
    <source>
        <dbReference type="ARBA" id="ARBA00005724"/>
    </source>
</evidence>
<dbReference type="GO" id="GO:0009306">
    <property type="term" value="P:protein secretion"/>
    <property type="evidence" value="ECO:0007669"/>
    <property type="project" value="TreeGrafter"/>
</dbReference>
<dbReference type="InterPro" id="IPR019451">
    <property type="entry name" value="Rtp1_C1"/>
</dbReference>
<dbReference type="Proteomes" id="UP001347796">
    <property type="component" value="Unassembled WGS sequence"/>
</dbReference>
<reference evidence="4 5" key="1">
    <citation type="submission" date="2024-01" db="EMBL/GenBank/DDBJ databases">
        <title>The genome of the rayed Mediterranean limpet Patella caerulea (Linnaeus, 1758).</title>
        <authorList>
            <person name="Anh-Thu Weber A."/>
            <person name="Halstead-Nussloch G."/>
        </authorList>
    </citation>
    <scope>NUCLEOTIDE SEQUENCE [LARGE SCALE GENOMIC DNA]</scope>
    <source>
        <strain evidence="4">AATW-2023a</strain>
        <tissue evidence="4">Whole specimen</tissue>
    </source>
</reference>
<protein>
    <submittedName>
        <fullName evidence="4">Uncharacterized protein</fullName>
    </submittedName>
</protein>
<dbReference type="PANTHER" id="PTHR20959">
    <property type="entry name" value="TRANSPORT AND GOLGI ORGANIZATION PROTEIN 6 FAMILY MEMBER"/>
    <property type="match status" value="1"/>
</dbReference>
<gene>
    <name evidence="4" type="ORF">SNE40_012991</name>
</gene>
<accession>A0AAN8PT20</accession>
<dbReference type="Gene3D" id="1.25.10.10">
    <property type="entry name" value="Leucine-rich Repeat Variant"/>
    <property type="match status" value="1"/>
</dbReference>
<dbReference type="InterPro" id="IPR016024">
    <property type="entry name" value="ARM-type_fold"/>
</dbReference>
<dbReference type="InterPro" id="IPR039600">
    <property type="entry name" value="TANGO6/Rtp1"/>
</dbReference>
<comment type="similarity">
    <text evidence="1">Belongs to the Tango6 family.</text>
</comment>
<dbReference type="InterPro" id="IPR011989">
    <property type="entry name" value="ARM-like"/>
</dbReference>
<organism evidence="4 5">
    <name type="scientific">Patella caerulea</name>
    <name type="common">Rayed Mediterranean limpet</name>
    <dbReference type="NCBI Taxonomy" id="87958"/>
    <lineage>
        <taxon>Eukaryota</taxon>
        <taxon>Metazoa</taxon>
        <taxon>Spiralia</taxon>
        <taxon>Lophotrochozoa</taxon>
        <taxon>Mollusca</taxon>
        <taxon>Gastropoda</taxon>
        <taxon>Patellogastropoda</taxon>
        <taxon>Patelloidea</taxon>
        <taxon>Patellidae</taxon>
        <taxon>Patella</taxon>
    </lineage>
</organism>
<dbReference type="AlphaFoldDB" id="A0AAN8PT20"/>
<evidence type="ECO:0000259" key="2">
    <source>
        <dbReference type="Pfam" id="PF10304"/>
    </source>
</evidence>
<evidence type="ECO:0000313" key="4">
    <source>
        <dbReference type="EMBL" id="KAK6178181.1"/>
    </source>
</evidence>
<sequence length="334" mass="37312">MISPRVQEKAFTPELQNSHSDKILDLKTNKFLEDNNLNLDKTLEVNNLTNDTVTESQTTKHEISNLSPNSKLAEVFEELCHSEIPVRGHALLTLVKLVQSKDSETINHQDSVVEIFENNLAHTDTYLYLPSVNGLVAMADILPDKIIPRLAREFSVITENKSTIQSDLKLKVGEALVKTLRVLGDMIPKYKSILLPAVLCGVKDCDPLVRASSLSNLTEICCLLRFSLGSHIHEILSCCGSVLKFDEDVEVRKAAALVFTHLLQGVGKHAFKILDSGLKDVYRLLKSVNMVETDQVVKDHVNLALNELDDIMREALFPKQVLSKMVRVLSADYD</sequence>
<name>A0AAN8PT20_PATCE</name>
<dbReference type="EMBL" id="JAZGQO010000009">
    <property type="protein sequence ID" value="KAK6178181.1"/>
    <property type="molecule type" value="Genomic_DNA"/>
</dbReference>
<dbReference type="SUPFAM" id="SSF48371">
    <property type="entry name" value="ARM repeat"/>
    <property type="match status" value="1"/>
</dbReference>
<keyword evidence="5" id="KW-1185">Reference proteome</keyword>
<dbReference type="PANTHER" id="PTHR20959:SF1">
    <property type="entry name" value="TRANSPORT AND GOLGI ORGANIZATION PROTEIN 6 HOMOLOG"/>
    <property type="match status" value="1"/>
</dbReference>
<feature type="domain" description="RNA polymerase II assembly factor Rtp1 C-terminal" evidence="2">
    <location>
        <begin position="278"/>
        <end position="310"/>
    </location>
</feature>
<proteinExistence type="inferred from homology"/>